<dbReference type="KEGG" id="ssm:Spirs_2238"/>
<dbReference type="Proteomes" id="UP000002318">
    <property type="component" value="Chromosome"/>
</dbReference>
<evidence type="ECO:0000313" key="3">
    <source>
        <dbReference type="Proteomes" id="UP000002318"/>
    </source>
</evidence>
<dbReference type="OrthoDB" id="574488at2"/>
<reference evidence="2 3" key="1">
    <citation type="journal article" date="2010" name="Stand. Genomic Sci.">
        <title>Complete genome sequence of Spirochaeta smaragdinae type strain (SEBR 4228).</title>
        <authorList>
            <person name="Mavromatis K."/>
            <person name="Yasawong M."/>
            <person name="Chertkov O."/>
            <person name="Lapidus A."/>
            <person name="Lucas S."/>
            <person name="Nolan M."/>
            <person name="Del Rio T.G."/>
            <person name="Tice H."/>
            <person name="Cheng J.F."/>
            <person name="Pitluck S."/>
            <person name="Liolios K."/>
            <person name="Ivanova N."/>
            <person name="Tapia R."/>
            <person name="Han C."/>
            <person name="Bruce D."/>
            <person name="Goodwin L."/>
            <person name="Pati A."/>
            <person name="Chen A."/>
            <person name="Palaniappan K."/>
            <person name="Land M."/>
            <person name="Hauser L."/>
            <person name="Chang Y.J."/>
            <person name="Jeffries C.D."/>
            <person name="Detter J.C."/>
            <person name="Rohde M."/>
            <person name="Brambilla E."/>
            <person name="Spring S."/>
            <person name="Goker M."/>
            <person name="Sikorski J."/>
            <person name="Woyke T."/>
            <person name="Bristow J."/>
            <person name="Eisen J.A."/>
            <person name="Markowitz V."/>
            <person name="Hugenholtz P."/>
            <person name="Klenk H.P."/>
            <person name="Kyrpides N.C."/>
        </authorList>
    </citation>
    <scope>NUCLEOTIDE SEQUENCE [LARGE SCALE GENOMIC DNA]</scope>
    <source>
        <strain evidence="3">DSM 11293 / JCM 15392 / SEBR 4228</strain>
    </source>
</reference>
<gene>
    <name evidence="2" type="ordered locus">Spirs_2238</name>
</gene>
<proteinExistence type="predicted"/>
<keyword evidence="1" id="KW-0732">Signal</keyword>
<dbReference type="RefSeq" id="WP_013254816.1">
    <property type="nucleotide sequence ID" value="NC_014364.1"/>
</dbReference>
<feature type="chain" id="PRO_5003150586" evidence="1">
    <location>
        <begin position="20"/>
        <end position="166"/>
    </location>
</feature>
<evidence type="ECO:0000256" key="1">
    <source>
        <dbReference type="SAM" id="SignalP"/>
    </source>
</evidence>
<dbReference type="STRING" id="573413.Spirs_2238"/>
<evidence type="ECO:0000313" key="2">
    <source>
        <dbReference type="EMBL" id="ADK81353.1"/>
    </source>
</evidence>
<feature type="signal peptide" evidence="1">
    <location>
        <begin position="1"/>
        <end position="19"/>
    </location>
</feature>
<organism evidence="2 3">
    <name type="scientific">Sediminispirochaeta smaragdinae (strain DSM 11293 / JCM 15392 / SEBR 4228)</name>
    <name type="common">Spirochaeta smaragdinae</name>
    <dbReference type="NCBI Taxonomy" id="573413"/>
    <lineage>
        <taxon>Bacteria</taxon>
        <taxon>Pseudomonadati</taxon>
        <taxon>Spirochaetota</taxon>
        <taxon>Spirochaetia</taxon>
        <taxon>Spirochaetales</taxon>
        <taxon>Spirochaetaceae</taxon>
        <taxon>Sediminispirochaeta</taxon>
    </lineage>
</organism>
<protein>
    <submittedName>
        <fullName evidence="2">Uncharacterized protein</fullName>
    </submittedName>
</protein>
<accession>E1R726</accession>
<dbReference type="HOGENOM" id="CLU_1601677_0_0_12"/>
<name>E1R726_SEDSS</name>
<sequence length="166" mass="18426">MKRLTIGGMLFFVTAILFAQESFTVTFSNQTGYDINELYISPSSSDDWQDDLLNGNSVRDGESSEVQVPLSDPDAAIFDVLAVDIDGDRYTRYEVDLSDAADRTITFTFDDYSEGSDGGGSDSSDSYNQGYLDGYREAWREAYKEAYSEGYRSGLEDAGALSEHNR</sequence>
<dbReference type="EMBL" id="CP002116">
    <property type="protein sequence ID" value="ADK81353.1"/>
    <property type="molecule type" value="Genomic_DNA"/>
</dbReference>
<keyword evidence="3" id="KW-1185">Reference proteome</keyword>
<dbReference type="AlphaFoldDB" id="E1R726"/>